<keyword evidence="2" id="KW-0067">ATP-binding</keyword>
<comment type="caution">
    <text evidence="3">The sequence shown here is derived from an EMBL/GenBank/DDBJ whole genome shotgun (WGS) entry which is preliminary data.</text>
</comment>
<name>A0A0F9VJV2_9ZZZZ</name>
<dbReference type="InterPro" id="IPR027417">
    <property type="entry name" value="P-loop_NTPase"/>
</dbReference>
<accession>A0A0F9VJV2</accession>
<dbReference type="GO" id="GO:0005737">
    <property type="term" value="C:cytoplasm"/>
    <property type="evidence" value="ECO:0007669"/>
    <property type="project" value="TreeGrafter"/>
</dbReference>
<dbReference type="EMBL" id="LAZR01000019">
    <property type="protein sequence ID" value="KKO05371.1"/>
    <property type="molecule type" value="Genomic_DNA"/>
</dbReference>
<dbReference type="Gene3D" id="3.40.50.300">
    <property type="entry name" value="P-loop containing nucleotide triphosphate hydrolases"/>
    <property type="match status" value="1"/>
</dbReference>
<dbReference type="InterPro" id="IPR030870">
    <property type="entry name" value="ZapE"/>
</dbReference>
<dbReference type="GO" id="GO:0051301">
    <property type="term" value="P:cell division"/>
    <property type="evidence" value="ECO:0007669"/>
    <property type="project" value="InterPro"/>
</dbReference>
<evidence type="ECO:0000256" key="1">
    <source>
        <dbReference type="ARBA" id="ARBA00022741"/>
    </source>
</evidence>
<evidence type="ECO:0008006" key="4">
    <source>
        <dbReference type="Google" id="ProtNLM"/>
    </source>
</evidence>
<dbReference type="FunFam" id="3.40.50.300:FF:001254">
    <property type="entry name" value="Cell division protein ZapE"/>
    <property type="match status" value="1"/>
</dbReference>
<dbReference type="InterPro" id="IPR005654">
    <property type="entry name" value="ATPase_AFG1-like"/>
</dbReference>
<protein>
    <recommendedName>
        <fullName evidence="4">AAA+ ATPase domain-containing protein</fullName>
    </recommendedName>
</protein>
<dbReference type="GO" id="GO:0005524">
    <property type="term" value="F:ATP binding"/>
    <property type="evidence" value="ECO:0007669"/>
    <property type="project" value="UniProtKB-KW"/>
</dbReference>
<dbReference type="GO" id="GO:0016887">
    <property type="term" value="F:ATP hydrolysis activity"/>
    <property type="evidence" value="ECO:0007669"/>
    <property type="project" value="InterPro"/>
</dbReference>
<dbReference type="HAMAP" id="MF_01919">
    <property type="entry name" value="ZapE"/>
    <property type="match status" value="1"/>
</dbReference>
<keyword evidence="1" id="KW-0547">Nucleotide-binding</keyword>
<dbReference type="SUPFAM" id="SSF52540">
    <property type="entry name" value="P-loop containing nucleoside triphosphate hydrolases"/>
    <property type="match status" value="1"/>
</dbReference>
<dbReference type="GO" id="GO:0032153">
    <property type="term" value="C:cell division site"/>
    <property type="evidence" value="ECO:0007669"/>
    <property type="project" value="TreeGrafter"/>
</dbReference>
<reference evidence="3" key="1">
    <citation type="journal article" date="2015" name="Nature">
        <title>Complex archaea that bridge the gap between prokaryotes and eukaryotes.</title>
        <authorList>
            <person name="Spang A."/>
            <person name="Saw J.H."/>
            <person name="Jorgensen S.L."/>
            <person name="Zaremba-Niedzwiedzka K."/>
            <person name="Martijn J."/>
            <person name="Lind A.E."/>
            <person name="van Eijk R."/>
            <person name="Schleper C."/>
            <person name="Guy L."/>
            <person name="Ettema T.J."/>
        </authorList>
    </citation>
    <scope>NUCLEOTIDE SEQUENCE</scope>
</reference>
<sequence>MTPIQRYQEDIAQGLLLPDEAQARAIVHVQRVYDDVMAAERRGSRDSWWGRLAGALAGKPAGPVKGLYFHGGVGRGKTYIMDTFYECLPLASKQRTHFHRFMQMVHGRLTALKGQKNPLEQVAADIAENAQVLCFDEFFVSDIGDAMILGRLLEHLLEAGVVLIATSNIHPDGLYANGLQRERFLPAIALLHKHTDIIELDGGVDYRLRALKQASLYFSPLGDDAEQALKEAFARLAPEHADSQLGGEIGILGRSLPVRRVADDVVWFDFDDLCDGARSAYDYIELAKVYHAVVLGGVPQMGPAQDDVARRFVSLVDELYDRHVKLILSAAVPLSDLYIGQGLAFVFERTRSRLLEMQSEEYLAREHRP</sequence>
<dbReference type="Pfam" id="PF03969">
    <property type="entry name" value="AFG1_ATPase"/>
    <property type="match status" value="1"/>
</dbReference>
<dbReference type="PANTHER" id="PTHR12169">
    <property type="entry name" value="ATPASE N2B"/>
    <property type="match status" value="1"/>
</dbReference>
<evidence type="ECO:0000313" key="3">
    <source>
        <dbReference type="EMBL" id="KKO05371.1"/>
    </source>
</evidence>
<proteinExistence type="inferred from homology"/>
<dbReference type="NCBIfam" id="NF040713">
    <property type="entry name" value="ZapE"/>
    <property type="match status" value="1"/>
</dbReference>
<dbReference type="PANTHER" id="PTHR12169:SF6">
    <property type="entry name" value="AFG1-LIKE ATPASE"/>
    <property type="match status" value="1"/>
</dbReference>
<organism evidence="3">
    <name type="scientific">marine sediment metagenome</name>
    <dbReference type="NCBI Taxonomy" id="412755"/>
    <lineage>
        <taxon>unclassified sequences</taxon>
        <taxon>metagenomes</taxon>
        <taxon>ecological metagenomes</taxon>
    </lineage>
</organism>
<evidence type="ECO:0000256" key="2">
    <source>
        <dbReference type="ARBA" id="ARBA00022840"/>
    </source>
</evidence>
<dbReference type="AlphaFoldDB" id="A0A0F9VJV2"/>
<gene>
    <name evidence="3" type="ORF">LCGC14_0076420</name>
</gene>